<dbReference type="Pfam" id="PF01179">
    <property type="entry name" value="Cu_amine_oxid"/>
    <property type="match status" value="1"/>
</dbReference>
<dbReference type="GO" id="GO:0005507">
    <property type="term" value="F:copper ion binding"/>
    <property type="evidence" value="ECO:0007669"/>
    <property type="project" value="InterPro"/>
</dbReference>
<dbReference type="InterPro" id="IPR049948">
    <property type="entry name" value="Cu_Am_ox_TPQ-bd"/>
</dbReference>
<evidence type="ECO:0000256" key="8">
    <source>
        <dbReference type="PIRSR" id="PIRSR600269-51"/>
    </source>
</evidence>
<gene>
    <name evidence="14" type="ORF">RHTO0S_05e08614g</name>
</gene>
<evidence type="ECO:0000313" key="14">
    <source>
        <dbReference type="EMBL" id="CDR40908.1"/>
    </source>
</evidence>
<dbReference type="Gene3D" id="3.10.450.40">
    <property type="match status" value="2"/>
</dbReference>
<accession>A0A061AUQ7</accession>
<keyword evidence="4 7" id="KW-0801">TPQ</keyword>
<evidence type="ECO:0000256" key="5">
    <source>
        <dbReference type="ARBA" id="ARBA00023002"/>
    </source>
</evidence>
<dbReference type="PANTHER" id="PTHR10638">
    <property type="entry name" value="COPPER AMINE OXIDASE"/>
    <property type="match status" value="1"/>
</dbReference>
<dbReference type="Gene3D" id="2.70.98.20">
    <property type="entry name" value="Copper amine oxidase, catalytic domain"/>
    <property type="match status" value="1"/>
</dbReference>
<dbReference type="InterPro" id="IPR015800">
    <property type="entry name" value="Cu_amine_oxidase_N2"/>
</dbReference>
<sequence>MKKEASQGAMAAGERRVVGGQAIASICWLNRCADPRSRALAVRGAAPCCTTTNSTSGKPDRVVVEGREASARRAALSPRPPGLVGISHSDPQPPPRRTGRSFSRSRARFIAARLLRLVGSFACDNSDEASGAHPSSSGLLQRSPSSSHTCNSTANMPVAVPIASHTTVPLKPKTFTPRSNPPHPLSTLQPDELRVAARVVKEYNSTKKCLFRRILLIEPPKNEVVPYLEAELAGKPLPKPPIRRAQALFYFAGGTEFMEATVDMTNARLLGQRHLAGEHGPGDDEEVLKIAEISLESPMVKKELERLQLPEGSEVIAEPWPYGSDETETPTRLSQVWFFLNHKENKDHPSANFYAHPLDFSCVVEISKMEVIRIDRLPTDTNMTSESPDARYVPNKDCEYAPDLVEGGIRKDLKPLHIVQPEGVSFTIADDGETINWQKWSFKCCFDVREGMILRNVCYDGRPVFYRMALSEMTVPYGDPRAPLHRKSAFDLGECGAGQTANNLQLGCDCLGVIAYLDGMSCSHDGEPVRIPNAICIHEQDAGLGSKHTNIRTGRADVTRTRELVFQLIVTVGNYEYALYWIFDTAAAIHYEIRATGIMSVTPADASADVSTLGYGNLVAEGVFAPHHQHIFNLRIDPAMDDYRSNAVTYEDTTAMPRDPQTNPHGVGFVTRSTQVQHELAFNLDWTTNRFVKMVNPNKRNRFTNKPIGYKVVAPPTQLGLADPTSMHYIRGEFTDHHIHVTKYADDELWGSGEHLWQSRGGKGGCRTWASRGRELEGDSVLWFTLGFTHITRPEDWPVMPSEVFRMHFKPVGFFDQNPALDVPPSIQAINKSQYAFPNGNASPPAPTTNGVNGHAKTNGSCCGK</sequence>
<proteinExistence type="inferred from homology"/>
<evidence type="ECO:0000259" key="13">
    <source>
        <dbReference type="Pfam" id="PF02728"/>
    </source>
</evidence>
<feature type="active site" description="Proton acceptor" evidence="7">
    <location>
        <position position="491"/>
    </location>
</feature>
<dbReference type="InterPro" id="IPR015798">
    <property type="entry name" value="Cu_amine_oxidase_C"/>
</dbReference>
<evidence type="ECO:0000256" key="9">
    <source>
        <dbReference type="RuleBase" id="RU000672"/>
    </source>
</evidence>
<feature type="domain" description="Copper amine oxidase N3-terminal" evidence="13">
    <location>
        <begin position="284"/>
        <end position="375"/>
    </location>
</feature>
<feature type="compositionally biased region" description="Low complexity" evidence="10">
    <location>
        <begin position="134"/>
        <end position="147"/>
    </location>
</feature>
<evidence type="ECO:0000256" key="2">
    <source>
        <dbReference type="ARBA" id="ARBA00007983"/>
    </source>
</evidence>
<dbReference type="InterPro" id="IPR036460">
    <property type="entry name" value="Cu_amine_oxidase_C_sf"/>
</dbReference>
<feature type="modified residue" description="2',4',5'-topaquinone" evidence="8">
    <location>
        <position position="575"/>
    </location>
</feature>
<keyword evidence="6 9" id="KW-0186">Copper</keyword>
<dbReference type="Pfam" id="PF02727">
    <property type="entry name" value="Cu_amine_oxidN2"/>
    <property type="match status" value="1"/>
</dbReference>
<evidence type="ECO:0000256" key="7">
    <source>
        <dbReference type="PIRSR" id="PIRSR600269-50"/>
    </source>
</evidence>
<comment type="similarity">
    <text evidence="2 9">Belongs to the copper/topaquinone oxidase family.</text>
</comment>
<feature type="region of interest" description="Disordered" evidence="10">
    <location>
        <begin position="839"/>
        <end position="865"/>
    </location>
</feature>
<evidence type="ECO:0000256" key="1">
    <source>
        <dbReference type="ARBA" id="ARBA00001935"/>
    </source>
</evidence>
<dbReference type="PROSITE" id="PS01165">
    <property type="entry name" value="COPPER_AMINE_OXID_2"/>
    <property type="match status" value="1"/>
</dbReference>
<dbReference type="Pfam" id="PF02728">
    <property type="entry name" value="Cu_amine_oxidN3"/>
    <property type="match status" value="1"/>
</dbReference>
<dbReference type="EC" id="1.4.3.-" evidence="9"/>
<evidence type="ECO:0000256" key="6">
    <source>
        <dbReference type="ARBA" id="ARBA00023008"/>
    </source>
</evidence>
<keyword evidence="5 9" id="KW-0560">Oxidoreductase</keyword>
<comment type="cofactor">
    <cofactor evidence="1">
        <name>Cu cation</name>
        <dbReference type="ChEBI" id="CHEBI:23378"/>
    </cofactor>
</comment>
<evidence type="ECO:0000256" key="10">
    <source>
        <dbReference type="SAM" id="MobiDB-lite"/>
    </source>
</evidence>
<dbReference type="GO" id="GO:0048038">
    <property type="term" value="F:quinone binding"/>
    <property type="evidence" value="ECO:0007669"/>
    <property type="project" value="InterPro"/>
</dbReference>
<dbReference type="InterPro" id="IPR049947">
    <property type="entry name" value="Cu_Am_Ox_Cu-bd"/>
</dbReference>
<keyword evidence="3 9" id="KW-0479">Metal-binding</keyword>
<dbReference type="SUPFAM" id="SSF54416">
    <property type="entry name" value="Amine oxidase N-terminal region"/>
    <property type="match status" value="2"/>
</dbReference>
<dbReference type="PANTHER" id="PTHR10638:SF91">
    <property type="entry name" value="AMINE OXIDASE"/>
    <property type="match status" value="1"/>
</dbReference>
<feature type="region of interest" description="Disordered" evidence="10">
    <location>
        <begin position="127"/>
        <end position="153"/>
    </location>
</feature>
<protein>
    <recommendedName>
        <fullName evidence="9">Amine oxidase</fullName>
        <ecNumber evidence="9">1.4.3.-</ecNumber>
    </recommendedName>
</protein>
<evidence type="ECO:0000256" key="3">
    <source>
        <dbReference type="ARBA" id="ARBA00022723"/>
    </source>
</evidence>
<feature type="domain" description="Copper amine oxidase N2-terminal" evidence="12">
    <location>
        <begin position="183"/>
        <end position="273"/>
    </location>
</feature>
<evidence type="ECO:0000259" key="11">
    <source>
        <dbReference type="Pfam" id="PF01179"/>
    </source>
</evidence>
<dbReference type="InterPro" id="IPR000269">
    <property type="entry name" value="Cu_amine_oxidase"/>
</dbReference>
<dbReference type="InterPro" id="IPR015802">
    <property type="entry name" value="Cu_amine_oxidase_N3"/>
</dbReference>
<dbReference type="GO" id="GO:0008131">
    <property type="term" value="F:primary methylamine oxidase activity"/>
    <property type="evidence" value="ECO:0007669"/>
    <property type="project" value="InterPro"/>
</dbReference>
<dbReference type="GO" id="GO:0009308">
    <property type="term" value="P:amine metabolic process"/>
    <property type="evidence" value="ECO:0007669"/>
    <property type="project" value="UniProtKB-UniRule"/>
</dbReference>
<dbReference type="AlphaFoldDB" id="A0A061AUQ7"/>
<dbReference type="OrthoDB" id="5379943at2759"/>
<organism evidence="14">
    <name type="scientific">Rhodotorula toruloides</name>
    <name type="common">Yeast</name>
    <name type="synonym">Rhodosporidium toruloides</name>
    <dbReference type="NCBI Taxonomy" id="5286"/>
    <lineage>
        <taxon>Eukaryota</taxon>
        <taxon>Fungi</taxon>
        <taxon>Dikarya</taxon>
        <taxon>Basidiomycota</taxon>
        <taxon>Pucciniomycotina</taxon>
        <taxon>Microbotryomycetes</taxon>
        <taxon>Sporidiobolales</taxon>
        <taxon>Sporidiobolaceae</taxon>
        <taxon>Rhodotorula</taxon>
    </lineage>
</organism>
<feature type="region of interest" description="Disordered" evidence="10">
    <location>
        <begin position="68"/>
        <end position="103"/>
    </location>
</feature>
<dbReference type="EMBL" id="LK052940">
    <property type="protein sequence ID" value="CDR40908.1"/>
    <property type="molecule type" value="Genomic_DNA"/>
</dbReference>
<evidence type="ECO:0000256" key="4">
    <source>
        <dbReference type="ARBA" id="ARBA00022772"/>
    </source>
</evidence>
<dbReference type="PROSITE" id="PS01164">
    <property type="entry name" value="COPPER_AMINE_OXID_1"/>
    <property type="match status" value="1"/>
</dbReference>
<comment type="cofactor">
    <cofactor evidence="9">
        <name>Cu cation</name>
        <dbReference type="ChEBI" id="CHEBI:23378"/>
    </cofactor>
    <text evidence="9">Contains 1 topaquinone per subunit.</text>
</comment>
<name>A0A061AUQ7_RHOTO</name>
<feature type="domain" description="Copper amine oxidase catalytic" evidence="11">
    <location>
        <begin position="416"/>
        <end position="821"/>
    </location>
</feature>
<dbReference type="SUPFAM" id="SSF49998">
    <property type="entry name" value="Amine oxidase catalytic domain"/>
    <property type="match status" value="1"/>
</dbReference>
<dbReference type="InterPro" id="IPR016182">
    <property type="entry name" value="Cu_amine_oxidase_N-reg"/>
</dbReference>
<evidence type="ECO:0000259" key="12">
    <source>
        <dbReference type="Pfam" id="PF02727"/>
    </source>
</evidence>
<feature type="active site" description="Schiff-base intermediate with substrate; via topaquinone" evidence="7">
    <location>
        <position position="575"/>
    </location>
</feature>
<comment type="PTM">
    <text evidence="8 9">Topaquinone (TPQ) is generated by copper-dependent autoxidation of a specific tyrosyl residue.</text>
</comment>
<reference evidence="14" key="1">
    <citation type="journal article" date="2014" name="Genome Announc.">
        <title>Draft genome sequence of Rhodosporidium toruloides CECT1137, an oleaginous yeast of biotechnological interest.</title>
        <authorList>
            <person name="Morin N."/>
            <person name="Calcas X."/>
            <person name="Devillers H."/>
            <person name="Durrens P."/>
            <person name="Sherman D.J."/>
            <person name="Nicaud J.-M."/>
            <person name="Neuveglise C."/>
        </authorList>
    </citation>
    <scope>NUCLEOTIDE SEQUENCE</scope>
    <source>
        <strain evidence="14">CECT1137</strain>
    </source>
</reference>
<feature type="region of interest" description="Disordered" evidence="10">
    <location>
        <begin position="169"/>
        <end position="188"/>
    </location>
</feature>